<evidence type="ECO:0000313" key="1">
    <source>
        <dbReference type="EMBL" id="KPG14770.1"/>
    </source>
</evidence>
<dbReference type="Proteomes" id="UP000037843">
    <property type="component" value="Unassembled WGS sequence"/>
</dbReference>
<name>A0A7V8RXQ5_9MYCO</name>
<dbReference type="SUPFAM" id="SSF53474">
    <property type="entry name" value="alpha/beta-Hydrolases"/>
    <property type="match status" value="1"/>
</dbReference>
<dbReference type="AlphaFoldDB" id="A0A7V8RXQ5"/>
<evidence type="ECO:0000313" key="3">
    <source>
        <dbReference type="Proteomes" id="UP000037843"/>
    </source>
</evidence>
<keyword evidence="4" id="KW-1185">Reference proteome</keyword>
<accession>A0A7V8RXQ5</accession>
<dbReference type="EMBL" id="LJFS01000012">
    <property type="protein sequence ID" value="KPG34125.1"/>
    <property type="molecule type" value="Genomic_DNA"/>
</dbReference>
<evidence type="ECO:0000313" key="2">
    <source>
        <dbReference type="EMBL" id="KPG34125.1"/>
    </source>
</evidence>
<organism evidence="1 3">
    <name type="scientific">Mycobacteroides immunogenum</name>
    <dbReference type="NCBI Taxonomy" id="83262"/>
    <lineage>
        <taxon>Bacteria</taxon>
        <taxon>Bacillati</taxon>
        <taxon>Actinomycetota</taxon>
        <taxon>Actinomycetes</taxon>
        <taxon>Mycobacteriales</taxon>
        <taxon>Mycobacteriaceae</taxon>
        <taxon>Mycobacteroides</taxon>
    </lineage>
</organism>
<proteinExistence type="predicted"/>
<dbReference type="Proteomes" id="UP000037962">
    <property type="component" value="Unassembled WGS sequence"/>
</dbReference>
<dbReference type="InterPro" id="IPR029058">
    <property type="entry name" value="AB_hydrolase_fold"/>
</dbReference>
<sequence length="269" mass="29183">MWTGYPADVAHAVEDIWYFQPINYRAAMFPMGRSVDEGVNEGVRIVNEEIPVGTPTAVCGYSQGGMLVSRLLDEYRSGRLKHRQSELVAGLTFGNPDRELDAGGGRGISNSRIKNTPSWWIDLFDRMDIYANVPNSDVGEDMTAIFRFVQLRDIDDLIGEDSIGEQVIELITSFATGGGLFGSGLALLEQLLGTPGFLPKIGVTGPLSGFPAAVMAIIKGITFFGAKPATAPHIEYHIREIAPGVTYLDRGVAHLRDAGLRARARMNAA</sequence>
<protein>
    <recommendedName>
        <fullName evidence="5">PE-PPE domain-containing protein</fullName>
    </recommendedName>
</protein>
<reference evidence="3 4" key="1">
    <citation type="submission" date="2015-09" db="EMBL/GenBank/DDBJ databases">
        <title>Genome Sequences of Mycobacterium immunogenum Isolates, Recuperated from a Chloraminated Drinking Water Distribution System Simulator Subjected to Episodes of Nitrification.</title>
        <authorList>
            <person name="Gomez-Alvarez V."/>
            <person name="Revetta R.P."/>
        </authorList>
    </citation>
    <scope>NUCLEOTIDE SEQUENCE [LARGE SCALE GENOMIC DNA]</scope>
    <source>
        <strain evidence="1 3">H008</strain>
        <strain evidence="2 4">H076</strain>
    </source>
</reference>
<evidence type="ECO:0008006" key="5">
    <source>
        <dbReference type="Google" id="ProtNLM"/>
    </source>
</evidence>
<dbReference type="InterPro" id="IPR041855">
    <property type="entry name" value="Lysin_B_C_ter"/>
</dbReference>
<evidence type="ECO:0000313" key="4">
    <source>
        <dbReference type="Proteomes" id="UP000037962"/>
    </source>
</evidence>
<comment type="caution">
    <text evidence="1">The sequence shown here is derived from an EMBL/GenBank/DDBJ whole genome shotgun (WGS) entry which is preliminary data.</text>
</comment>
<dbReference type="OrthoDB" id="4680349at2"/>
<dbReference type="Gene3D" id="3.40.50.1820">
    <property type="entry name" value="alpha/beta hydrolase"/>
    <property type="match status" value="1"/>
</dbReference>
<dbReference type="EMBL" id="LJFO01000003">
    <property type="protein sequence ID" value="KPG14770.1"/>
    <property type="molecule type" value="Genomic_DNA"/>
</dbReference>
<gene>
    <name evidence="1" type="ORF">AN908_07700</name>
    <name evidence="2" type="ORF">AN912_12085</name>
</gene>
<dbReference type="Gene3D" id="1.10.10.1120">
    <property type="entry name" value="Lysin B, C-terminal linker domain"/>
    <property type="match status" value="1"/>
</dbReference>
<dbReference type="KEGG" id="miz:BAB75_19060"/>